<accession>A0A148KLQ5</accession>
<dbReference type="GO" id="GO:0016020">
    <property type="term" value="C:membrane"/>
    <property type="evidence" value="ECO:0007669"/>
    <property type="project" value="UniProtKB-SubCell"/>
</dbReference>
<dbReference type="InterPro" id="IPR013525">
    <property type="entry name" value="ABC2_TM"/>
</dbReference>
<comment type="subcellular location">
    <subcellularLocation>
        <location evidence="1">Membrane</location>
        <topology evidence="1">Multi-pass membrane protein</topology>
    </subcellularLocation>
</comment>
<dbReference type="STRING" id="1799789.AX660_21145"/>
<feature type="transmembrane region" description="Helical" evidence="5">
    <location>
        <begin position="199"/>
        <end position="220"/>
    </location>
</feature>
<dbReference type="GO" id="GO:0140359">
    <property type="term" value="F:ABC-type transporter activity"/>
    <property type="evidence" value="ECO:0007669"/>
    <property type="project" value="InterPro"/>
</dbReference>
<evidence type="ECO:0000256" key="5">
    <source>
        <dbReference type="SAM" id="Phobius"/>
    </source>
</evidence>
<feature type="transmembrane region" description="Helical" evidence="5">
    <location>
        <begin position="102"/>
        <end position="123"/>
    </location>
</feature>
<gene>
    <name evidence="7" type="ORF">AX660_21145</name>
</gene>
<organism evidence="7 8">
    <name type="scientific">Paraglaciecola hydrolytica</name>
    <dbReference type="NCBI Taxonomy" id="1799789"/>
    <lineage>
        <taxon>Bacteria</taxon>
        <taxon>Pseudomonadati</taxon>
        <taxon>Pseudomonadota</taxon>
        <taxon>Gammaproteobacteria</taxon>
        <taxon>Alteromonadales</taxon>
        <taxon>Alteromonadaceae</taxon>
        <taxon>Paraglaciecola</taxon>
    </lineage>
</organism>
<feature type="transmembrane region" description="Helical" evidence="5">
    <location>
        <begin position="46"/>
        <end position="68"/>
    </location>
</feature>
<evidence type="ECO:0000313" key="7">
    <source>
        <dbReference type="EMBL" id="KXI27242.1"/>
    </source>
</evidence>
<feature type="transmembrane region" description="Helical" evidence="5">
    <location>
        <begin position="129"/>
        <end position="152"/>
    </location>
</feature>
<sequence length="228" mass="25001">MTTLFKNTNMIKRLIIKDWELMKKGIAGYMAAGIVTIGIMGMATEITFNVGAILMITLLIVIGARSAVESIVNEKKDQTMPFILSLPISPQHYALAKLLSNLVLYIVPWLILVLGMLAVIISTPIYNGVIPLVVLVSVYILAAYCCYLATALLTYSEGFTIAVMIVTNLLINAFIIGIMRMPEINQTFKAATASWNSTSLTILAAELGFTCVILVLTAYLQQRKTNFL</sequence>
<evidence type="ECO:0000256" key="1">
    <source>
        <dbReference type="ARBA" id="ARBA00004141"/>
    </source>
</evidence>
<dbReference type="OrthoDB" id="128948at2"/>
<feature type="transmembrane region" description="Helical" evidence="5">
    <location>
        <begin position="159"/>
        <end position="179"/>
    </location>
</feature>
<feature type="domain" description="ABC-2 type transporter transmembrane" evidence="6">
    <location>
        <begin position="50"/>
        <end position="200"/>
    </location>
</feature>
<comment type="caution">
    <text evidence="7">The sequence shown here is derived from an EMBL/GenBank/DDBJ whole genome shotgun (WGS) entry which is preliminary data.</text>
</comment>
<dbReference type="Pfam" id="PF12698">
    <property type="entry name" value="ABC2_membrane_3"/>
    <property type="match status" value="1"/>
</dbReference>
<evidence type="ECO:0000256" key="2">
    <source>
        <dbReference type="ARBA" id="ARBA00022692"/>
    </source>
</evidence>
<protein>
    <recommendedName>
        <fullName evidence="6">ABC-2 type transporter transmembrane domain-containing protein</fullName>
    </recommendedName>
</protein>
<evidence type="ECO:0000256" key="4">
    <source>
        <dbReference type="ARBA" id="ARBA00023136"/>
    </source>
</evidence>
<name>A0A148KLQ5_9ALTE</name>
<dbReference type="AlphaFoldDB" id="A0A148KLQ5"/>
<feature type="transmembrane region" description="Helical" evidence="5">
    <location>
        <begin position="21"/>
        <end position="40"/>
    </location>
</feature>
<evidence type="ECO:0000313" key="8">
    <source>
        <dbReference type="Proteomes" id="UP000070299"/>
    </source>
</evidence>
<dbReference type="EMBL" id="LSNE01000011">
    <property type="protein sequence ID" value="KXI27242.1"/>
    <property type="molecule type" value="Genomic_DNA"/>
</dbReference>
<evidence type="ECO:0000256" key="3">
    <source>
        <dbReference type="ARBA" id="ARBA00022989"/>
    </source>
</evidence>
<keyword evidence="8" id="KW-1185">Reference proteome</keyword>
<keyword evidence="4 5" id="KW-0472">Membrane</keyword>
<dbReference type="Proteomes" id="UP000070299">
    <property type="component" value="Unassembled WGS sequence"/>
</dbReference>
<proteinExistence type="predicted"/>
<evidence type="ECO:0000259" key="6">
    <source>
        <dbReference type="Pfam" id="PF12698"/>
    </source>
</evidence>
<dbReference type="RefSeq" id="WP_068380335.1">
    <property type="nucleotide sequence ID" value="NZ_LSNE01000011.1"/>
</dbReference>
<keyword evidence="3 5" id="KW-1133">Transmembrane helix</keyword>
<reference evidence="8" key="1">
    <citation type="submission" date="2016-02" db="EMBL/GenBank/DDBJ databases">
        <authorList>
            <person name="Schultz-Johansen M."/>
            <person name="Glaring M.A."/>
            <person name="Bech P.K."/>
            <person name="Stougaard P."/>
        </authorList>
    </citation>
    <scope>NUCLEOTIDE SEQUENCE [LARGE SCALE GENOMIC DNA]</scope>
    <source>
        <strain evidence="8">S66</strain>
    </source>
</reference>
<keyword evidence="2 5" id="KW-0812">Transmembrane</keyword>